<keyword evidence="8 15" id="KW-0067">ATP-binding</keyword>
<evidence type="ECO:0000256" key="9">
    <source>
        <dbReference type="ARBA" id="ARBA00023125"/>
    </source>
</evidence>
<dbReference type="EMBL" id="JAAIIH010000006">
    <property type="protein sequence ID" value="NMN00525.1"/>
    <property type="molecule type" value="Genomic_DNA"/>
</dbReference>
<name>A0A7Y0F1X2_9BIFI</name>
<dbReference type="Proteomes" id="UP000588277">
    <property type="component" value="Unassembled WGS sequence"/>
</dbReference>
<keyword evidence="2" id="KW-0540">Nuclease</keyword>
<evidence type="ECO:0000313" key="19">
    <source>
        <dbReference type="EMBL" id="NMN00525.1"/>
    </source>
</evidence>
<dbReference type="GO" id="GO:0043138">
    <property type="term" value="F:3'-5' DNA helicase activity"/>
    <property type="evidence" value="ECO:0007669"/>
    <property type="project" value="UniProtKB-EC"/>
</dbReference>
<feature type="compositionally biased region" description="Pro residues" evidence="16">
    <location>
        <begin position="1391"/>
        <end position="1401"/>
    </location>
</feature>
<dbReference type="InterPro" id="IPR000212">
    <property type="entry name" value="DNA_helicase_UvrD/REP"/>
</dbReference>
<keyword evidence="10" id="KW-0234">DNA repair</keyword>
<feature type="domain" description="UvrD-like helicase C-terminal" evidence="18">
    <location>
        <begin position="398"/>
        <end position="738"/>
    </location>
</feature>
<evidence type="ECO:0000256" key="12">
    <source>
        <dbReference type="ARBA" id="ARBA00034617"/>
    </source>
</evidence>
<dbReference type="InterPro" id="IPR027417">
    <property type="entry name" value="P-loop_NTPase"/>
</dbReference>
<dbReference type="GO" id="GO:0005829">
    <property type="term" value="C:cytosol"/>
    <property type="evidence" value="ECO:0007669"/>
    <property type="project" value="TreeGrafter"/>
</dbReference>
<dbReference type="GO" id="GO:0005524">
    <property type="term" value="F:ATP binding"/>
    <property type="evidence" value="ECO:0007669"/>
    <property type="project" value="UniProtKB-UniRule"/>
</dbReference>
<keyword evidence="6 15" id="KW-0347">Helicase</keyword>
<evidence type="ECO:0000256" key="3">
    <source>
        <dbReference type="ARBA" id="ARBA00022741"/>
    </source>
</evidence>
<dbReference type="GO" id="GO:0000725">
    <property type="term" value="P:recombinational repair"/>
    <property type="evidence" value="ECO:0007669"/>
    <property type="project" value="TreeGrafter"/>
</dbReference>
<evidence type="ECO:0000259" key="18">
    <source>
        <dbReference type="PROSITE" id="PS51217"/>
    </source>
</evidence>
<feature type="compositionally biased region" description="Basic and acidic residues" evidence="16">
    <location>
        <begin position="1084"/>
        <end position="1094"/>
    </location>
</feature>
<reference evidence="19 20" key="1">
    <citation type="submission" date="2020-02" db="EMBL/GenBank/DDBJ databases">
        <title>Characterization of phylogenetic diversity of novel bifidobacterial species isolated in Czech ZOOs.</title>
        <authorList>
            <person name="Lugli G.A."/>
            <person name="Vera N.B."/>
            <person name="Ventura M."/>
        </authorList>
    </citation>
    <scope>NUCLEOTIDE SEQUENCE [LARGE SCALE GENOMIC DNA]</scope>
    <source>
        <strain evidence="19 20">DSM 109958</strain>
    </source>
</reference>
<dbReference type="Pfam" id="PF12705">
    <property type="entry name" value="PDDEXK_1"/>
    <property type="match status" value="1"/>
</dbReference>
<keyword evidence="4" id="KW-0227">DNA damage</keyword>
<accession>A0A7Y0F1X2</accession>
<organism evidence="19 20">
    <name type="scientific">Bifidobacterium moraviense</name>
    <dbReference type="NCBI Taxonomy" id="2675323"/>
    <lineage>
        <taxon>Bacteria</taxon>
        <taxon>Bacillati</taxon>
        <taxon>Actinomycetota</taxon>
        <taxon>Actinomycetes</taxon>
        <taxon>Bifidobacteriales</taxon>
        <taxon>Bifidobacteriaceae</taxon>
        <taxon>Bifidobacterium</taxon>
    </lineage>
</organism>
<dbReference type="CDD" id="cd17932">
    <property type="entry name" value="DEXQc_UvrD"/>
    <property type="match status" value="1"/>
</dbReference>
<dbReference type="Gene3D" id="3.40.50.300">
    <property type="entry name" value="P-loop containing nucleotide triphosphate hydrolases"/>
    <property type="match status" value="4"/>
</dbReference>
<keyword evidence="3 15" id="KW-0547">Nucleotide-binding</keyword>
<evidence type="ECO:0000256" key="6">
    <source>
        <dbReference type="ARBA" id="ARBA00022806"/>
    </source>
</evidence>
<keyword evidence="7" id="KW-0269">Exonuclease</keyword>
<dbReference type="InterPro" id="IPR011604">
    <property type="entry name" value="PDDEXK-like_dom_sf"/>
</dbReference>
<evidence type="ECO:0000256" key="2">
    <source>
        <dbReference type="ARBA" id="ARBA00022722"/>
    </source>
</evidence>
<feature type="region of interest" description="Disordered" evidence="16">
    <location>
        <begin position="762"/>
        <end position="782"/>
    </location>
</feature>
<feature type="region of interest" description="Disordered" evidence="16">
    <location>
        <begin position="955"/>
        <end position="975"/>
    </location>
</feature>
<evidence type="ECO:0000256" key="16">
    <source>
        <dbReference type="SAM" id="MobiDB-lite"/>
    </source>
</evidence>
<dbReference type="GO" id="GO:0003677">
    <property type="term" value="F:DNA binding"/>
    <property type="evidence" value="ECO:0007669"/>
    <property type="project" value="UniProtKB-KW"/>
</dbReference>
<evidence type="ECO:0000256" key="5">
    <source>
        <dbReference type="ARBA" id="ARBA00022801"/>
    </source>
</evidence>
<dbReference type="GO" id="GO:0033202">
    <property type="term" value="C:DNA helicase complex"/>
    <property type="evidence" value="ECO:0007669"/>
    <property type="project" value="TreeGrafter"/>
</dbReference>
<dbReference type="PROSITE" id="PS51198">
    <property type="entry name" value="UVRD_HELICASE_ATP_BIND"/>
    <property type="match status" value="1"/>
</dbReference>
<proteinExistence type="inferred from homology"/>
<dbReference type="SUPFAM" id="SSF52540">
    <property type="entry name" value="P-loop containing nucleoside triphosphate hydrolases"/>
    <property type="match status" value="1"/>
</dbReference>
<keyword evidence="11" id="KW-0413">Isomerase</keyword>
<dbReference type="Gene3D" id="3.90.320.10">
    <property type="match status" value="1"/>
</dbReference>
<feature type="compositionally biased region" description="Acidic residues" evidence="16">
    <location>
        <begin position="1364"/>
        <end position="1389"/>
    </location>
</feature>
<evidence type="ECO:0000256" key="11">
    <source>
        <dbReference type="ARBA" id="ARBA00023235"/>
    </source>
</evidence>
<dbReference type="EC" id="5.6.2.4" evidence="13"/>
<evidence type="ECO:0000256" key="7">
    <source>
        <dbReference type="ARBA" id="ARBA00022839"/>
    </source>
</evidence>
<keyword evidence="9" id="KW-0238">DNA-binding</keyword>
<keyword evidence="20" id="KW-1185">Reference proteome</keyword>
<evidence type="ECO:0000313" key="20">
    <source>
        <dbReference type="Proteomes" id="UP000588277"/>
    </source>
</evidence>
<comment type="caution">
    <text evidence="19">The sequence shown here is derived from an EMBL/GenBank/DDBJ whole genome shotgun (WGS) entry which is preliminary data.</text>
</comment>
<dbReference type="PANTHER" id="PTHR11070:SF55">
    <property type="entry name" value="DNA 3'-5' HELICASE"/>
    <property type="match status" value="1"/>
</dbReference>
<dbReference type="InterPro" id="IPR014017">
    <property type="entry name" value="DNA_helicase_UvrD-like_C"/>
</dbReference>
<keyword evidence="5 15" id="KW-0378">Hydrolase</keyword>
<dbReference type="PROSITE" id="PS51217">
    <property type="entry name" value="UVRD_HELICASE_CTER"/>
    <property type="match status" value="1"/>
</dbReference>
<dbReference type="Pfam" id="PF00580">
    <property type="entry name" value="UvrD-helicase"/>
    <property type="match status" value="1"/>
</dbReference>
<protein>
    <recommendedName>
        <fullName evidence="13">DNA 3'-5' helicase</fullName>
        <ecNumber evidence="13">5.6.2.4</ecNumber>
    </recommendedName>
</protein>
<sequence length="1401" mass="151805">MSTFANTTSSATAASAASADGPGAAAASAAAPQFVPSPEQAAVLGAPTDADVLVVAGAGSGKTFTMTRRIIALTEHHVPPERILGLTFTRKAAAELLSRVCAAMPDGIFKPEVSTYDAFFQSIVRQYGLLVGFDRNTQPLSEAGALQLAADVVGRHMDLVSGRDMGSFSSLVGAVHGLSNAISGSMIGRECTTMEQAIARVRTWDRAFAARLDAAIGQETVPEAPLKLPTRPRGKKDIERRTEQWMRDSEPILHANCVFNVASLRDVARDRDVLLAMVEDYVQAKRKLNMAEFSDFTVAAYQLVTRFPSIGYEYRRRYSHVLLDEYQDTSTTQAMLLAAIFHADGRDRSAVSAVGDPFQSIYAWRGASPGAFRMFQRDFGLDPAERPRTLSVTRRNARIVLAAANNLTLPLRRMPRRPGSSLLREVDVPALSTLPGKEEGTLGVLGYQTLGQEIDGVTRFVRHERAAGRSVAVLFRSKLNMPLFRDAFEAAGLTTLVVGHSALLERAEVRDVLALLHVAGDHTDAKSLMRLLATPRYAMGAEDLAALAGMAEDLNVEYRFRALVQAGLAQADAPRKTWADAVAAHRDKVANAVFLPDLLMRADLPDLLRRAGTVSGPGADAAVRAGAALREVRRTVGRPLVQTVRAAVNALDLDIDAVVAQSIAHPDVPVRPALAHAPTDAVVGLVDTYVQEIAEGANASLSGFMTWVDALRDVPEESQGVPDVAADVTLMSIHQSKGLEWDAVAVVGLSRSTFPSGIGDGLTVTPDESHPGNLDADGRWTPPEYREKARTWLTNPADVPVPMRVDAGILPRFPRDAAPGADPVEALDALDDVEGIDDEVFGTIREVPEFNGDDPDGADHWALTQCEEYGRRLHADERRLAYVALTRARTDVLLTFSAGKSLSRDPSDGGAPAKPLDPEKTASNFWLEVHDSLHGMPGIVVPGRAAAETAPEAAAAAARSDDTAETAAVVPDPPAGYFVGDDAASLEEDVVETAWREPLPRRSAAETLPWPAEMSERVRRVLNDSADIVRRCIERDNVTPAEPGAAAEERIAGENTAEKNAAEDSLLLRARLLCADPDLMAELNEGRRTGRQTDADAFGPEGAARSFDDAVRERALHLSAGRRRNVTALQALDGHMSEREVREYWRGIVRPIPRVASPAAETGTRFHAWAERLLSRRMTPELVDLPQPEPESDVLGVWQRRLLDSPWARRTPAWAERQIVASIPELGGMIVDGKLDAVFYGPLDDSAHSGIDARNTDVHDNAITPTDAATARNPAPNDPPRYTIVDWKTGRRPRTQEDVAHRLAQLDLYRLLLARIEGVPIESIDAALYYVSEADPGRRLIPAERKSEADILDRLRRGIVPQSEPEDPEEPEELEEEASTDPEDPEEETPLPTPAPSTPAC</sequence>
<feature type="domain" description="UvrD-like helicase ATP-binding" evidence="17">
    <location>
        <begin position="35"/>
        <end position="397"/>
    </location>
</feature>
<comment type="similarity">
    <text evidence="1">Belongs to the helicase family. UvrD subfamily.</text>
</comment>
<evidence type="ECO:0000259" key="17">
    <source>
        <dbReference type="PROSITE" id="PS51198"/>
    </source>
</evidence>
<evidence type="ECO:0000256" key="14">
    <source>
        <dbReference type="ARBA" id="ARBA00048988"/>
    </source>
</evidence>
<dbReference type="InterPro" id="IPR013986">
    <property type="entry name" value="DExx_box_DNA_helicase_dom_sf"/>
</dbReference>
<comment type="catalytic activity">
    <reaction evidence="14">
        <text>ATP + H2O = ADP + phosphate + H(+)</text>
        <dbReference type="Rhea" id="RHEA:13065"/>
        <dbReference type="ChEBI" id="CHEBI:15377"/>
        <dbReference type="ChEBI" id="CHEBI:15378"/>
        <dbReference type="ChEBI" id="CHEBI:30616"/>
        <dbReference type="ChEBI" id="CHEBI:43474"/>
        <dbReference type="ChEBI" id="CHEBI:456216"/>
        <dbReference type="EC" id="5.6.2.4"/>
    </reaction>
</comment>
<dbReference type="PANTHER" id="PTHR11070">
    <property type="entry name" value="UVRD / RECB / PCRA DNA HELICASE FAMILY MEMBER"/>
    <property type="match status" value="1"/>
</dbReference>
<dbReference type="InterPro" id="IPR038726">
    <property type="entry name" value="PDDEXK_AddAB-type"/>
</dbReference>
<dbReference type="Gene3D" id="1.10.486.10">
    <property type="entry name" value="PCRA, domain 4"/>
    <property type="match status" value="1"/>
</dbReference>
<dbReference type="Pfam" id="PF13361">
    <property type="entry name" value="UvrD_C"/>
    <property type="match status" value="2"/>
</dbReference>
<feature type="binding site" evidence="15">
    <location>
        <begin position="56"/>
        <end position="63"/>
    </location>
    <ligand>
        <name>ATP</name>
        <dbReference type="ChEBI" id="CHEBI:30616"/>
    </ligand>
</feature>
<evidence type="ECO:0000256" key="8">
    <source>
        <dbReference type="ARBA" id="ARBA00022840"/>
    </source>
</evidence>
<dbReference type="RefSeq" id="WP_169275666.1">
    <property type="nucleotide sequence ID" value="NZ_JAAIIH010000006.1"/>
</dbReference>
<feature type="region of interest" description="Disordered" evidence="16">
    <location>
        <begin position="1084"/>
        <end position="1103"/>
    </location>
</feature>
<dbReference type="InterPro" id="IPR014016">
    <property type="entry name" value="UvrD-like_ATP-bd"/>
</dbReference>
<feature type="region of interest" description="Disordered" evidence="16">
    <location>
        <begin position="900"/>
        <end position="919"/>
    </location>
</feature>
<gene>
    <name evidence="19" type="ORF">G1C96_1104</name>
</gene>
<feature type="region of interest" description="Disordered" evidence="16">
    <location>
        <begin position="1352"/>
        <end position="1401"/>
    </location>
</feature>
<evidence type="ECO:0000256" key="13">
    <source>
        <dbReference type="ARBA" id="ARBA00034808"/>
    </source>
</evidence>
<dbReference type="Gene3D" id="1.10.10.160">
    <property type="match status" value="1"/>
</dbReference>
<evidence type="ECO:0000256" key="10">
    <source>
        <dbReference type="ARBA" id="ARBA00023204"/>
    </source>
</evidence>
<evidence type="ECO:0000256" key="1">
    <source>
        <dbReference type="ARBA" id="ARBA00009922"/>
    </source>
</evidence>
<evidence type="ECO:0000256" key="15">
    <source>
        <dbReference type="PROSITE-ProRule" id="PRU00560"/>
    </source>
</evidence>
<evidence type="ECO:0000256" key="4">
    <source>
        <dbReference type="ARBA" id="ARBA00022763"/>
    </source>
</evidence>
<dbReference type="GO" id="GO:0004527">
    <property type="term" value="F:exonuclease activity"/>
    <property type="evidence" value="ECO:0007669"/>
    <property type="project" value="UniProtKB-KW"/>
</dbReference>
<comment type="catalytic activity">
    <reaction evidence="12">
        <text>Couples ATP hydrolysis with the unwinding of duplex DNA by translocating in the 3'-5' direction.</text>
        <dbReference type="EC" id="5.6.2.4"/>
    </reaction>
</comment>